<dbReference type="EMBL" id="JAFFPU010000011">
    <property type="protein sequence ID" value="MBM9575966.1"/>
    <property type="molecule type" value="Genomic_DNA"/>
</dbReference>
<protein>
    <submittedName>
        <fullName evidence="1">TRL-like family protein</fullName>
    </submittedName>
</protein>
<name>A0ABS2U6G4_9LEPT</name>
<gene>
    <name evidence="1" type="ORF">JWG45_02260</name>
</gene>
<keyword evidence="2" id="KW-1185">Reference proteome</keyword>
<comment type="caution">
    <text evidence="1">The sequence shown here is derived from an EMBL/GenBank/DDBJ whole genome shotgun (WGS) entry which is preliminary data.</text>
</comment>
<reference evidence="1 2" key="1">
    <citation type="submission" date="2021-02" db="EMBL/GenBank/DDBJ databases">
        <title>Leptospira ainlahdjerensis sp. nov., Leptospira ainazelensis sp. nov., Leptospira abararensis sp. nov. and Leptospira chreensis sp. nov., four new species isolated from water sources in Algeria.</title>
        <authorList>
            <person name="Amara Korba A."/>
            <person name="Kainiu M."/>
            <person name="Vincent A.T."/>
            <person name="Mariet J.-F."/>
            <person name="Veyrier F.J."/>
            <person name="Goarant C."/>
            <person name="Picardeau M."/>
        </authorList>
    </citation>
    <scope>NUCLEOTIDE SEQUENCE [LARGE SCALE GENOMIC DNA]</scope>
    <source>
        <strain evidence="1 2">201903070</strain>
    </source>
</reference>
<sequence>MKKIIGLISIFLVAFTVSNCASSLFTIGLFSNTEYHVSGNSVAGPTDAKILKRGTSCNTYSIFSALFYAGGEGSIAEAMKEAQITKVAVVDKSSEGFLGYFFSKECVIVYGE</sequence>
<dbReference type="Proteomes" id="UP000724686">
    <property type="component" value="Unassembled WGS sequence"/>
</dbReference>
<evidence type="ECO:0000313" key="1">
    <source>
        <dbReference type="EMBL" id="MBM9575966.1"/>
    </source>
</evidence>
<evidence type="ECO:0000313" key="2">
    <source>
        <dbReference type="Proteomes" id="UP000724686"/>
    </source>
</evidence>
<proteinExistence type="predicted"/>
<dbReference type="Pfam" id="PF13146">
    <property type="entry name" value="TRL"/>
    <property type="match status" value="1"/>
</dbReference>
<organism evidence="1 2">
    <name type="scientific">Leptospira ainlahdjerensis</name>
    <dbReference type="NCBI Taxonomy" id="2810033"/>
    <lineage>
        <taxon>Bacteria</taxon>
        <taxon>Pseudomonadati</taxon>
        <taxon>Spirochaetota</taxon>
        <taxon>Spirochaetia</taxon>
        <taxon>Leptospirales</taxon>
        <taxon>Leptospiraceae</taxon>
        <taxon>Leptospira</taxon>
    </lineage>
</organism>
<accession>A0ABS2U6G4</accession>
<dbReference type="InterPro" id="IPR025113">
    <property type="entry name" value="TRL-like"/>
</dbReference>
<dbReference type="RefSeq" id="WP_205278168.1">
    <property type="nucleotide sequence ID" value="NZ_JAFFPU010000011.1"/>
</dbReference>